<accession>A0AAF3ELB1</accession>
<keyword evidence="2" id="KW-1185">Reference proteome</keyword>
<dbReference type="InterPro" id="IPR001304">
    <property type="entry name" value="C-type_lectin-like"/>
</dbReference>
<dbReference type="InterPro" id="IPR016187">
    <property type="entry name" value="CTDL_fold"/>
</dbReference>
<protein>
    <submittedName>
        <fullName evidence="3">C-type lectin domain-containing protein</fullName>
    </submittedName>
</protein>
<dbReference type="Proteomes" id="UP000887575">
    <property type="component" value="Unassembled WGS sequence"/>
</dbReference>
<dbReference type="SUPFAM" id="SSF56436">
    <property type="entry name" value="C-type lectin-like"/>
    <property type="match status" value="1"/>
</dbReference>
<proteinExistence type="predicted"/>
<evidence type="ECO:0000313" key="2">
    <source>
        <dbReference type="Proteomes" id="UP000887575"/>
    </source>
</evidence>
<evidence type="ECO:0000313" key="3">
    <source>
        <dbReference type="WBParaSite" id="MBELARI_LOCUS14829"/>
    </source>
</evidence>
<dbReference type="PANTHER" id="PTHR22803">
    <property type="entry name" value="MANNOSE, PHOSPHOLIPASE, LECTIN RECEPTOR RELATED"/>
    <property type="match status" value="1"/>
</dbReference>
<dbReference type="InterPro" id="IPR016186">
    <property type="entry name" value="C-type_lectin-like/link_sf"/>
</dbReference>
<dbReference type="AlphaFoldDB" id="A0AAF3ELB1"/>
<dbReference type="Pfam" id="PF00059">
    <property type="entry name" value="Lectin_C"/>
    <property type="match status" value="1"/>
</dbReference>
<feature type="domain" description="C-type lectin" evidence="1">
    <location>
        <begin position="1"/>
        <end position="97"/>
    </location>
</feature>
<evidence type="ECO:0000259" key="1">
    <source>
        <dbReference type="PROSITE" id="PS50041"/>
    </source>
</evidence>
<dbReference type="InterPro" id="IPR050111">
    <property type="entry name" value="C-type_lectin/snaclec_domain"/>
</dbReference>
<sequence>MMHDDAVHFCAKNFNGHLISIHNIYQSALLTSMTSQIYPWGFAFIGLSFNVTGEETWTWDDGSNLDYQRWGPGQPTKTCDYCIHAYMNESSGFWYNELGDSVFNQQSFFCLSPIEAPAKKLVSLQH</sequence>
<dbReference type="PROSITE" id="PS50041">
    <property type="entry name" value="C_TYPE_LECTIN_2"/>
    <property type="match status" value="1"/>
</dbReference>
<organism evidence="2 3">
    <name type="scientific">Mesorhabditis belari</name>
    <dbReference type="NCBI Taxonomy" id="2138241"/>
    <lineage>
        <taxon>Eukaryota</taxon>
        <taxon>Metazoa</taxon>
        <taxon>Ecdysozoa</taxon>
        <taxon>Nematoda</taxon>
        <taxon>Chromadorea</taxon>
        <taxon>Rhabditida</taxon>
        <taxon>Rhabditina</taxon>
        <taxon>Rhabditomorpha</taxon>
        <taxon>Rhabditoidea</taxon>
        <taxon>Rhabditidae</taxon>
        <taxon>Mesorhabditinae</taxon>
        <taxon>Mesorhabditis</taxon>
    </lineage>
</organism>
<dbReference type="CDD" id="cd00037">
    <property type="entry name" value="CLECT"/>
    <property type="match status" value="1"/>
</dbReference>
<reference evidence="3" key="1">
    <citation type="submission" date="2024-02" db="UniProtKB">
        <authorList>
            <consortium name="WormBaseParasite"/>
        </authorList>
    </citation>
    <scope>IDENTIFICATION</scope>
</reference>
<dbReference type="WBParaSite" id="MBELARI_LOCUS14829">
    <property type="protein sequence ID" value="MBELARI_LOCUS14829"/>
    <property type="gene ID" value="MBELARI_LOCUS14829"/>
</dbReference>
<dbReference type="Gene3D" id="3.10.100.10">
    <property type="entry name" value="Mannose-Binding Protein A, subunit A"/>
    <property type="match status" value="1"/>
</dbReference>
<name>A0AAF3ELB1_9BILA</name>